<dbReference type="RefSeq" id="XP_030976523.1">
    <property type="nucleotide sequence ID" value="XM_031131781.1"/>
</dbReference>
<reference evidence="1 2" key="1">
    <citation type="journal article" date="2019" name="Mol. Biol. Evol.">
        <title>Blast fungal genomes show frequent chromosomal changes, gene gains and losses, and effector gene turnover.</title>
        <authorList>
            <person name="Gomez Luciano L.B."/>
            <person name="Jason Tsai I."/>
            <person name="Chuma I."/>
            <person name="Tosa Y."/>
            <person name="Chen Y.H."/>
            <person name="Li J.Y."/>
            <person name="Li M.Y."/>
            <person name="Jade Lu M.Y."/>
            <person name="Nakayashiki H."/>
            <person name="Li W.H."/>
        </authorList>
    </citation>
    <scope>NUCLEOTIDE SEQUENCE [LARGE SCALE GENOMIC DNA]</scope>
    <source>
        <strain evidence="1 2">NI907</strain>
    </source>
</reference>
<evidence type="ECO:0000313" key="1">
    <source>
        <dbReference type="Proteomes" id="UP000515153"/>
    </source>
</evidence>
<dbReference type="OrthoDB" id="5410873at2759"/>
<dbReference type="SUPFAM" id="SSF81383">
    <property type="entry name" value="F-box domain"/>
    <property type="match status" value="1"/>
</dbReference>
<dbReference type="AlphaFoldDB" id="A0A6P8ANQ9"/>
<proteinExistence type="predicted"/>
<gene>
    <name evidence="2" type="ORF">PgNI_11817</name>
</gene>
<name>A0A6P8ANQ9_PYRGI</name>
<dbReference type="Proteomes" id="UP000515153">
    <property type="component" value="Chromosome V"/>
</dbReference>
<keyword evidence="1" id="KW-1185">Reference proteome</keyword>
<sequence length="432" mass="48915">MSALTSLAPELLLQIFAALDLRGRIRLSSTCSRLRNFGVNEVRVFETLSFAWSKQHVADSALLVAQTYGDMVRTLRVVHSAPLCFYPAEEDMHKCHCDEPGSELPTLPPSSITLLHGRGSDGPLLPCVDSLVIEFPATYPDGKEHPYGEIDYEVLELYSDDCFDDRHPIKCNNAHIDAMLQYLVDSNYIKLPVIKSLRIVNLPPHSSVFFDSTNWRRFLGGLNHLDLCLYGWGGDHLTNINKQACYLDFVDGIDRMILNHLTGLTKLGFHVTDHAPLEELPWKPTALPLLKELELTNVDVNAHLLSFLKSWSKVVNRPLSLTLTNAAADSQLVWGYPEYLTWEAFFDCLMADNVGFSKFEVTMREVDMTDASADFTNRLVANPHLLVFSYGQLDDKYRDWMDSPEMTTERFLLGRDQASYEKFMAKVGNKQT</sequence>
<evidence type="ECO:0008006" key="3">
    <source>
        <dbReference type="Google" id="ProtNLM"/>
    </source>
</evidence>
<accession>A0A6P8ANQ9</accession>
<protein>
    <recommendedName>
        <fullName evidence="3">F-box domain-containing protein</fullName>
    </recommendedName>
</protein>
<reference evidence="2" key="3">
    <citation type="submission" date="2025-08" db="UniProtKB">
        <authorList>
            <consortium name="RefSeq"/>
        </authorList>
    </citation>
    <scope>IDENTIFICATION</scope>
    <source>
        <strain evidence="2">NI907</strain>
    </source>
</reference>
<evidence type="ECO:0000313" key="2">
    <source>
        <dbReference type="RefSeq" id="XP_030976523.1"/>
    </source>
</evidence>
<dbReference type="KEGG" id="pgri:PgNI_11817"/>
<dbReference type="GeneID" id="41966686"/>
<organism evidence="1 2">
    <name type="scientific">Pyricularia grisea</name>
    <name type="common">Crabgrass-specific blast fungus</name>
    <name type="synonym">Magnaporthe grisea</name>
    <dbReference type="NCBI Taxonomy" id="148305"/>
    <lineage>
        <taxon>Eukaryota</taxon>
        <taxon>Fungi</taxon>
        <taxon>Dikarya</taxon>
        <taxon>Ascomycota</taxon>
        <taxon>Pezizomycotina</taxon>
        <taxon>Sordariomycetes</taxon>
        <taxon>Sordariomycetidae</taxon>
        <taxon>Magnaporthales</taxon>
        <taxon>Pyriculariaceae</taxon>
        <taxon>Pyricularia</taxon>
    </lineage>
</organism>
<dbReference type="InterPro" id="IPR036047">
    <property type="entry name" value="F-box-like_dom_sf"/>
</dbReference>
<reference evidence="2" key="2">
    <citation type="submission" date="2019-10" db="EMBL/GenBank/DDBJ databases">
        <authorList>
            <consortium name="NCBI Genome Project"/>
        </authorList>
    </citation>
    <scope>NUCLEOTIDE SEQUENCE</scope>
    <source>
        <strain evidence="2">NI907</strain>
    </source>
</reference>